<evidence type="ECO:0008006" key="3">
    <source>
        <dbReference type="Google" id="ProtNLM"/>
    </source>
</evidence>
<gene>
    <name evidence="1" type="ORF">HMPREF9449_01704</name>
</gene>
<dbReference type="AlphaFoldDB" id="H1DHG8"/>
<dbReference type="EMBL" id="ADMC01000022">
    <property type="protein sequence ID" value="EHP47851.1"/>
    <property type="molecule type" value="Genomic_DNA"/>
</dbReference>
<keyword evidence="2" id="KW-1185">Reference proteome</keyword>
<reference evidence="1 2" key="1">
    <citation type="submission" date="2012-01" db="EMBL/GenBank/DDBJ databases">
        <title>The Genome Sequence of Odoribacter laneus YIT 12061.</title>
        <authorList>
            <consortium name="The Broad Institute Genome Sequencing Platform"/>
            <person name="Earl A."/>
            <person name="Ward D."/>
            <person name="Feldgarden M."/>
            <person name="Gevers D."/>
            <person name="Morotomi M."/>
            <person name="Young S.K."/>
            <person name="Zeng Q."/>
            <person name="Gargeya S."/>
            <person name="Fitzgerald M."/>
            <person name="Haas B."/>
            <person name="Abouelleil A."/>
            <person name="Alvarado L."/>
            <person name="Arachchi H.M."/>
            <person name="Berlin A."/>
            <person name="Chapman S.B."/>
            <person name="Gearin G."/>
            <person name="Goldberg J."/>
            <person name="Griggs A."/>
            <person name="Gujja S."/>
            <person name="Hansen M."/>
            <person name="Heiman D."/>
            <person name="Howarth C."/>
            <person name="Larimer J."/>
            <person name="Lui A."/>
            <person name="MacDonald P.J.P."/>
            <person name="McCowen C."/>
            <person name="Montmayeur A."/>
            <person name="Murphy C."/>
            <person name="Neiman D."/>
            <person name="Pearson M."/>
            <person name="Priest M."/>
            <person name="Roberts A."/>
            <person name="Saif S."/>
            <person name="Shea T."/>
            <person name="Sisk P."/>
            <person name="Stolte C."/>
            <person name="Sykes S."/>
            <person name="Wortman J."/>
            <person name="Nusbaum C."/>
            <person name="Birren B."/>
        </authorList>
    </citation>
    <scope>NUCLEOTIDE SEQUENCE [LARGE SCALE GENOMIC DNA]</scope>
    <source>
        <strain evidence="1 2">YIT 12061</strain>
    </source>
</reference>
<comment type="caution">
    <text evidence="1">The sequence shown here is derived from an EMBL/GenBank/DDBJ whole genome shotgun (WGS) entry which is preliminary data.</text>
</comment>
<dbReference type="RefSeq" id="WP_009136852.1">
    <property type="nucleotide sequence ID" value="NZ_JH594596.1"/>
</dbReference>
<sequence length="179" mass="21047">MLIAREKKKTNIAEYILYMWQVEAMLRALNLDIRQVDEKLIGSYRIDEATAKEMHEWYENLIEMMRLEKVEKSGHIQVLKNDVNELTELHFFLLHETRDMRYQQIVAQAAANLVEFREKSGVDESVGDVELALNALYGILMLRLEKKEISVQTEQAVKTFSNMIAYLAARYNKMEEEKN</sequence>
<evidence type="ECO:0000313" key="1">
    <source>
        <dbReference type="EMBL" id="EHP47851.1"/>
    </source>
</evidence>
<accession>H1DHG8</accession>
<dbReference type="HOGENOM" id="CLU_1493377_0_0_10"/>
<dbReference type="PATRIC" id="fig|742817.3.peg.1821"/>
<evidence type="ECO:0000313" key="2">
    <source>
        <dbReference type="Proteomes" id="UP000004892"/>
    </source>
</evidence>
<dbReference type="InterPro" id="IPR032574">
    <property type="entry name" value="DUF4924"/>
</dbReference>
<dbReference type="Proteomes" id="UP000004892">
    <property type="component" value="Unassembled WGS sequence"/>
</dbReference>
<dbReference type="Pfam" id="PF16271">
    <property type="entry name" value="DUF4924"/>
    <property type="match status" value="1"/>
</dbReference>
<dbReference type="GeneID" id="98069269"/>
<dbReference type="eggNOG" id="ENOG502ZGS8">
    <property type="taxonomic scope" value="Bacteria"/>
</dbReference>
<protein>
    <recommendedName>
        <fullName evidence="3">DUF4924 domain-containing protein</fullName>
    </recommendedName>
</protein>
<name>H1DHG8_9BACT</name>
<dbReference type="STRING" id="742817.HMPREF9449_01704"/>
<organism evidence="1 2">
    <name type="scientific">Odoribacter laneus YIT 12061</name>
    <dbReference type="NCBI Taxonomy" id="742817"/>
    <lineage>
        <taxon>Bacteria</taxon>
        <taxon>Pseudomonadati</taxon>
        <taxon>Bacteroidota</taxon>
        <taxon>Bacteroidia</taxon>
        <taxon>Bacteroidales</taxon>
        <taxon>Odoribacteraceae</taxon>
        <taxon>Odoribacter</taxon>
    </lineage>
</organism>
<proteinExistence type="predicted"/>